<reference evidence="2 3" key="1">
    <citation type="submission" date="2018-08" db="EMBL/GenBank/DDBJ databases">
        <title>A genome reference for cultivated species of the human gut microbiota.</title>
        <authorList>
            <person name="Zou Y."/>
            <person name="Xue W."/>
            <person name="Luo G."/>
        </authorList>
    </citation>
    <scope>NUCLEOTIDE SEQUENCE [LARGE SCALE GENOMIC DNA]</scope>
    <source>
        <strain evidence="2 3">AF31-23</strain>
    </source>
</reference>
<protein>
    <recommendedName>
        <fullName evidence="1">NigD-like C-terminal domain-containing protein</fullName>
    </recommendedName>
</protein>
<dbReference type="AlphaFoldDB" id="A0AB37MFJ8"/>
<dbReference type="Pfam" id="PF17415">
    <property type="entry name" value="NigD_C"/>
    <property type="match status" value="1"/>
</dbReference>
<evidence type="ECO:0000259" key="1">
    <source>
        <dbReference type="Pfam" id="PF17415"/>
    </source>
</evidence>
<dbReference type="EMBL" id="QRQM01000004">
    <property type="protein sequence ID" value="RHN09127.1"/>
    <property type="molecule type" value="Genomic_DNA"/>
</dbReference>
<organism evidence="2 3">
    <name type="scientific">Bacteroides intestinalis</name>
    <dbReference type="NCBI Taxonomy" id="329854"/>
    <lineage>
        <taxon>Bacteria</taxon>
        <taxon>Pseudomonadati</taxon>
        <taxon>Bacteroidota</taxon>
        <taxon>Bacteroidia</taxon>
        <taxon>Bacteroidales</taxon>
        <taxon>Bacteroidaceae</taxon>
        <taxon>Bacteroides</taxon>
    </lineage>
</organism>
<dbReference type="InterPro" id="IPR035376">
    <property type="entry name" value="NigD_C"/>
</dbReference>
<evidence type="ECO:0000313" key="3">
    <source>
        <dbReference type="Proteomes" id="UP000286003"/>
    </source>
</evidence>
<gene>
    <name evidence="2" type="ORF">DWZ32_04800</name>
</gene>
<sequence>MERVRCYSILLSKFANSNIYRTMKMAKFKIWMVALTLIMGVSLSSCINGDDNTIQPVYGIITLKSTLPYQFQVEGSDIVYEANSLTITGLSENAYPGDIVFLNAQYDTSTQEVNQNTKKIVVTVIGAEKLNEKTYSVMEDVSYNRSVIATSTNSNYIPGFYSKNWLIMPIGLYLEKSAWENALKHSFYLVYDKENEDNTEDTMVLRLRHESSEDAAKETVSGIINKAFRITDFVNEFNGGSTNKLKTIKIIVQEQSGNSPEITEGSTEGYREYTYELDYSKIANL</sequence>
<evidence type="ECO:0000313" key="2">
    <source>
        <dbReference type="EMBL" id="RHN09127.1"/>
    </source>
</evidence>
<name>A0AB37MFJ8_9BACE</name>
<dbReference type="Proteomes" id="UP000286003">
    <property type="component" value="Unassembled WGS sequence"/>
</dbReference>
<dbReference type="Gene3D" id="2.60.40.3220">
    <property type="match status" value="1"/>
</dbReference>
<comment type="caution">
    <text evidence="2">The sequence shown here is derived from an EMBL/GenBank/DDBJ whole genome shotgun (WGS) entry which is preliminary data.</text>
</comment>
<proteinExistence type="predicted"/>
<accession>A0AB37MFJ8</accession>
<feature type="domain" description="NigD-like C-terminal" evidence="1">
    <location>
        <begin position="182"/>
        <end position="258"/>
    </location>
</feature>